<dbReference type="InterPro" id="IPR003033">
    <property type="entry name" value="SCP2_sterol-bd_dom"/>
</dbReference>
<dbReference type="Pfam" id="PF02036">
    <property type="entry name" value="SCP2"/>
    <property type="match status" value="1"/>
</dbReference>
<evidence type="ECO:0000313" key="11">
    <source>
        <dbReference type="EMBL" id="BES89828.1"/>
    </source>
</evidence>
<evidence type="ECO:0000256" key="5">
    <source>
        <dbReference type="ARBA" id="ARBA00023002"/>
    </source>
</evidence>
<keyword evidence="8" id="KW-0456">Lyase</keyword>
<keyword evidence="5" id="KW-0560">Oxidoreductase</keyword>
<keyword evidence="4" id="KW-0276">Fatty acid metabolism</keyword>
<evidence type="ECO:0000256" key="9">
    <source>
        <dbReference type="SAM" id="MobiDB-lite"/>
    </source>
</evidence>
<evidence type="ECO:0000259" key="10">
    <source>
        <dbReference type="SMART" id="SM00822"/>
    </source>
</evidence>
<gene>
    <name evidence="11" type="ORF">NTJ_02635</name>
</gene>
<dbReference type="InterPro" id="IPR036527">
    <property type="entry name" value="SCP2_sterol-bd_dom_sf"/>
</dbReference>
<dbReference type="Gene3D" id="3.10.129.10">
    <property type="entry name" value="Hotdog Thioesterase"/>
    <property type="match status" value="1"/>
</dbReference>
<dbReference type="InterPro" id="IPR020904">
    <property type="entry name" value="Sc_DH/Rdtase_CS"/>
</dbReference>
<comment type="similarity">
    <text evidence="3">Belongs to the short-chain dehydrogenases/reductases (SDR) family.</text>
</comment>
<dbReference type="CDD" id="cd05353">
    <property type="entry name" value="hydroxyacyl-CoA-like_DH_SDR_c-like"/>
    <property type="match status" value="1"/>
</dbReference>
<dbReference type="InterPro" id="IPR002347">
    <property type="entry name" value="SDR_fam"/>
</dbReference>
<feature type="region of interest" description="Disordered" evidence="9">
    <location>
        <begin position="460"/>
        <end position="480"/>
    </location>
</feature>
<dbReference type="PANTHER" id="PTHR45024">
    <property type="entry name" value="DEHYDROGENASES, SHORT CHAIN"/>
    <property type="match status" value="1"/>
</dbReference>
<comment type="subcellular location">
    <subcellularLocation>
        <location evidence="1">Peroxisome</location>
    </subcellularLocation>
</comment>
<dbReference type="PRINTS" id="PR00081">
    <property type="entry name" value="GDHRDH"/>
</dbReference>
<dbReference type="PRINTS" id="PR00080">
    <property type="entry name" value="SDRFAMILY"/>
</dbReference>
<dbReference type="Pfam" id="PF00106">
    <property type="entry name" value="adh_short"/>
    <property type="match status" value="1"/>
</dbReference>
<dbReference type="Proteomes" id="UP001307889">
    <property type="component" value="Chromosome 2"/>
</dbReference>
<protein>
    <submittedName>
        <fullName evidence="11">Peroxisomal multifunctional enzyme type</fullName>
    </submittedName>
</protein>
<dbReference type="InterPro" id="IPR057326">
    <property type="entry name" value="KR_dom"/>
</dbReference>
<feature type="domain" description="Ketoreductase" evidence="10">
    <location>
        <begin position="11"/>
        <end position="204"/>
    </location>
</feature>
<evidence type="ECO:0000256" key="1">
    <source>
        <dbReference type="ARBA" id="ARBA00004275"/>
    </source>
</evidence>
<dbReference type="InterPro" id="IPR036291">
    <property type="entry name" value="NAD(P)-bd_dom_sf"/>
</dbReference>
<dbReference type="SMART" id="SM00822">
    <property type="entry name" value="PKS_KR"/>
    <property type="match status" value="1"/>
</dbReference>
<dbReference type="InterPro" id="IPR029069">
    <property type="entry name" value="HotDog_dom_sf"/>
</dbReference>
<proteinExistence type="inferred from homology"/>
<dbReference type="EMBL" id="AP028910">
    <property type="protein sequence ID" value="BES89828.1"/>
    <property type="molecule type" value="Genomic_DNA"/>
</dbReference>
<evidence type="ECO:0000256" key="4">
    <source>
        <dbReference type="ARBA" id="ARBA00022832"/>
    </source>
</evidence>
<sequence length="726" mass="78488">MAEENLRFDGRVAVVTGAGAGLGRAYALLLGSRGASVVVNDLGGSRSGDGKSSNVADQVVQEIKSKGGKAVADYNSVIDGEKIIQTALENFGRIDIVVNNAGILRDKSFARISDSDWNLVHDVHLKGAFKTTQAAWPHLRQQKYGRVIFTASNSGLYGNFGQANYSAAKLGLVGLNNTLAIEGRSSNINCNVIVPTAASRLTEDILPPDLYKELKPELIAPVVVWLCHESCQENGSVIESAAGWASKYALVRSPGKVFRKSITDNASPESVRAAWPEITDVTKRFEHLGSIEEATGSLLTHIESLKSPPGSSTNEVEDSYTFSNRDCILYSLGIGVSVQNLSNLRFLYENHPEFSMFPTQAIIPGQMALMSSSLITSAIPGKQFDLSQVLHGEQYLEVYERLPTTGTIKNVCKVIDVLDKGRHAVIIAGVDSYNEDGVKLCYGEMSTFIVNGGGFGGKRTSSKAIEAQDPPSRKPDSSVEAKTSIDQAALYRLSGDTNPLHIDPDFAAIGGFDKPILHGLSTLGTAVRCVLIQFANNNPELFKSVKARFAKPTIPGETLRTDMWREGNRIHFETTAIESNKKVISGAFVDLHKVDAAAAAEQPKSSPASTAQLKSDVVFATMIDRLNAKPELTKKINGVFLYKITSGGQEVGRWTTDLKKGKIYRGDPEKGTKVDTTLQIEDADMLEMATGKLNPQAAFMKGKLKIQGNIMLSQKLKDLLAAESKM</sequence>
<dbReference type="Gene3D" id="3.30.1050.10">
    <property type="entry name" value="SCP2 sterol-binding domain"/>
    <property type="match status" value="1"/>
</dbReference>
<evidence type="ECO:0000256" key="7">
    <source>
        <dbReference type="ARBA" id="ARBA00023140"/>
    </source>
</evidence>
<evidence type="ECO:0000256" key="3">
    <source>
        <dbReference type="ARBA" id="ARBA00006484"/>
    </source>
</evidence>
<dbReference type="Pfam" id="PF01575">
    <property type="entry name" value="MaoC_dehydratas"/>
    <property type="match status" value="1"/>
</dbReference>
<dbReference type="SUPFAM" id="SSF55718">
    <property type="entry name" value="SCP-like"/>
    <property type="match status" value="1"/>
</dbReference>
<dbReference type="Gene3D" id="1.10.287.4290">
    <property type="match status" value="1"/>
</dbReference>
<reference evidence="11 12" key="1">
    <citation type="submission" date="2023-09" db="EMBL/GenBank/DDBJ databases">
        <title>Nesidiocoris tenuis whole genome shotgun sequence.</title>
        <authorList>
            <person name="Shibata T."/>
            <person name="Shimoda M."/>
            <person name="Kobayashi T."/>
            <person name="Uehara T."/>
        </authorList>
    </citation>
    <scope>NUCLEOTIDE SEQUENCE [LARGE SCALE GENOMIC DNA]</scope>
    <source>
        <strain evidence="11 12">Japan</strain>
    </source>
</reference>
<dbReference type="InterPro" id="IPR002539">
    <property type="entry name" value="MaoC-like_dom"/>
</dbReference>
<dbReference type="Pfam" id="PF22622">
    <property type="entry name" value="MFE-2_hydrat-2_N"/>
    <property type="match status" value="1"/>
</dbReference>
<keyword evidence="7" id="KW-0576">Peroxisome</keyword>
<comment type="pathway">
    <text evidence="2">Lipid metabolism; fatty acid beta-oxidation.</text>
</comment>
<dbReference type="SUPFAM" id="SSF51735">
    <property type="entry name" value="NAD(P)-binding Rossmann-fold domains"/>
    <property type="match status" value="1"/>
</dbReference>
<dbReference type="InterPro" id="IPR054357">
    <property type="entry name" value="MFE-2_N"/>
</dbReference>
<evidence type="ECO:0000256" key="6">
    <source>
        <dbReference type="ARBA" id="ARBA00023098"/>
    </source>
</evidence>
<dbReference type="PROSITE" id="PS00061">
    <property type="entry name" value="ADH_SHORT"/>
    <property type="match status" value="1"/>
</dbReference>
<accession>A0ABN7ACX7</accession>
<keyword evidence="12" id="KW-1185">Reference proteome</keyword>
<name>A0ABN7ACX7_9HEMI</name>
<keyword evidence="6" id="KW-0443">Lipid metabolism</keyword>
<evidence type="ECO:0000313" key="12">
    <source>
        <dbReference type="Proteomes" id="UP001307889"/>
    </source>
</evidence>
<evidence type="ECO:0000256" key="2">
    <source>
        <dbReference type="ARBA" id="ARBA00005005"/>
    </source>
</evidence>
<evidence type="ECO:0000256" key="8">
    <source>
        <dbReference type="ARBA" id="ARBA00023239"/>
    </source>
</evidence>
<organism evidence="11 12">
    <name type="scientific">Nesidiocoris tenuis</name>
    <dbReference type="NCBI Taxonomy" id="355587"/>
    <lineage>
        <taxon>Eukaryota</taxon>
        <taxon>Metazoa</taxon>
        <taxon>Ecdysozoa</taxon>
        <taxon>Arthropoda</taxon>
        <taxon>Hexapoda</taxon>
        <taxon>Insecta</taxon>
        <taxon>Pterygota</taxon>
        <taxon>Neoptera</taxon>
        <taxon>Paraneoptera</taxon>
        <taxon>Hemiptera</taxon>
        <taxon>Heteroptera</taxon>
        <taxon>Panheteroptera</taxon>
        <taxon>Cimicomorpha</taxon>
        <taxon>Miridae</taxon>
        <taxon>Dicyphina</taxon>
        <taxon>Nesidiocoris</taxon>
    </lineage>
</organism>
<dbReference type="Gene3D" id="3.40.50.720">
    <property type="entry name" value="NAD(P)-binding Rossmann-like Domain"/>
    <property type="match status" value="1"/>
</dbReference>
<dbReference type="PANTHER" id="PTHR45024:SF2">
    <property type="entry name" value="SCP2 DOMAIN-CONTAINING PROTEIN"/>
    <property type="match status" value="1"/>
</dbReference>
<dbReference type="InterPro" id="IPR051687">
    <property type="entry name" value="Peroxisomal_Beta-Oxidation"/>
</dbReference>
<dbReference type="SUPFAM" id="SSF54637">
    <property type="entry name" value="Thioesterase/thiol ester dehydrase-isomerase"/>
    <property type="match status" value="2"/>
</dbReference>
<dbReference type="CDD" id="cd03448">
    <property type="entry name" value="HDE_HSD"/>
    <property type="match status" value="1"/>
</dbReference>